<reference evidence="1 2" key="1">
    <citation type="journal article" date="2021" name="Commun. Biol.">
        <title>The genome of Shorea leprosula (Dipterocarpaceae) highlights the ecological relevance of drought in aseasonal tropical rainforests.</title>
        <authorList>
            <person name="Ng K.K.S."/>
            <person name="Kobayashi M.J."/>
            <person name="Fawcett J.A."/>
            <person name="Hatakeyama M."/>
            <person name="Paape T."/>
            <person name="Ng C.H."/>
            <person name="Ang C.C."/>
            <person name="Tnah L.H."/>
            <person name="Lee C.T."/>
            <person name="Nishiyama T."/>
            <person name="Sese J."/>
            <person name="O'Brien M.J."/>
            <person name="Copetti D."/>
            <person name="Mohd Noor M.I."/>
            <person name="Ong R.C."/>
            <person name="Putra M."/>
            <person name="Sireger I.Z."/>
            <person name="Indrioko S."/>
            <person name="Kosugi Y."/>
            <person name="Izuno A."/>
            <person name="Isagi Y."/>
            <person name="Lee S.L."/>
            <person name="Shimizu K.K."/>
        </authorList>
    </citation>
    <scope>NUCLEOTIDE SEQUENCE [LARGE SCALE GENOMIC DNA]</scope>
    <source>
        <strain evidence="1">214</strain>
    </source>
</reference>
<organism evidence="1 2">
    <name type="scientific">Rubroshorea leprosula</name>
    <dbReference type="NCBI Taxonomy" id="152421"/>
    <lineage>
        <taxon>Eukaryota</taxon>
        <taxon>Viridiplantae</taxon>
        <taxon>Streptophyta</taxon>
        <taxon>Embryophyta</taxon>
        <taxon>Tracheophyta</taxon>
        <taxon>Spermatophyta</taxon>
        <taxon>Magnoliopsida</taxon>
        <taxon>eudicotyledons</taxon>
        <taxon>Gunneridae</taxon>
        <taxon>Pentapetalae</taxon>
        <taxon>rosids</taxon>
        <taxon>malvids</taxon>
        <taxon>Malvales</taxon>
        <taxon>Dipterocarpaceae</taxon>
        <taxon>Rubroshorea</taxon>
    </lineage>
</organism>
<evidence type="ECO:0000313" key="1">
    <source>
        <dbReference type="EMBL" id="GKV34733.1"/>
    </source>
</evidence>
<sequence length="62" mass="6301">MASAELEIDAFGAEQVQEARPAVRRRGEGTEACKAGLGAGQGLGAECRRAEARDAGLGAEQG</sequence>
<dbReference type="Proteomes" id="UP001054252">
    <property type="component" value="Unassembled WGS sequence"/>
</dbReference>
<dbReference type="AlphaFoldDB" id="A0AAV5LBU8"/>
<name>A0AAV5LBU8_9ROSI</name>
<keyword evidence="2" id="KW-1185">Reference proteome</keyword>
<evidence type="ECO:0000313" key="2">
    <source>
        <dbReference type="Proteomes" id="UP001054252"/>
    </source>
</evidence>
<gene>
    <name evidence="1" type="ORF">SLEP1_g43079</name>
</gene>
<accession>A0AAV5LBU8</accession>
<proteinExistence type="predicted"/>
<comment type="caution">
    <text evidence="1">The sequence shown here is derived from an EMBL/GenBank/DDBJ whole genome shotgun (WGS) entry which is preliminary data.</text>
</comment>
<dbReference type="EMBL" id="BPVZ01000107">
    <property type="protein sequence ID" value="GKV34733.1"/>
    <property type="molecule type" value="Genomic_DNA"/>
</dbReference>
<protein>
    <submittedName>
        <fullName evidence="1">Uncharacterized protein</fullName>
    </submittedName>
</protein>